<feature type="transmembrane region" description="Helical" evidence="9">
    <location>
        <begin position="58"/>
        <end position="84"/>
    </location>
</feature>
<evidence type="ECO:0000256" key="5">
    <source>
        <dbReference type="ARBA" id="ARBA00023040"/>
    </source>
</evidence>
<dbReference type="SUPFAM" id="SSF81321">
    <property type="entry name" value="Family A G protein-coupled receptor-like"/>
    <property type="match status" value="1"/>
</dbReference>
<evidence type="ECO:0000256" key="4">
    <source>
        <dbReference type="ARBA" id="ARBA00022989"/>
    </source>
</evidence>
<evidence type="ECO:0000313" key="12">
    <source>
        <dbReference type="Proteomes" id="UP000507470"/>
    </source>
</evidence>
<keyword evidence="12" id="KW-1185">Reference proteome</keyword>
<dbReference type="OrthoDB" id="6149962at2759"/>
<feature type="transmembrane region" description="Helical" evidence="9">
    <location>
        <begin position="20"/>
        <end position="46"/>
    </location>
</feature>
<evidence type="ECO:0000256" key="9">
    <source>
        <dbReference type="SAM" id="Phobius"/>
    </source>
</evidence>
<evidence type="ECO:0000256" key="8">
    <source>
        <dbReference type="ARBA" id="ARBA00023224"/>
    </source>
</evidence>
<dbReference type="EMBL" id="CACVKT020002008">
    <property type="protein sequence ID" value="CAC5374433.1"/>
    <property type="molecule type" value="Genomic_DNA"/>
</dbReference>
<evidence type="ECO:0000256" key="6">
    <source>
        <dbReference type="ARBA" id="ARBA00023136"/>
    </source>
</evidence>
<dbReference type="GO" id="GO:0008528">
    <property type="term" value="F:G protein-coupled peptide receptor activity"/>
    <property type="evidence" value="ECO:0007669"/>
    <property type="project" value="TreeGrafter"/>
</dbReference>
<proteinExistence type="predicted"/>
<dbReference type="PROSITE" id="PS50262">
    <property type="entry name" value="G_PROTEIN_RECEP_F1_2"/>
    <property type="match status" value="1"/>
</dbReference>
<dbReference type="CDD" id="cd00637">
    <property type="entry name" value="7tm_classA_rhodopsin-like"/>
    <property type="match status" value="1"/>
</dbReference>
<feature type="domain" description="G-protein coupled receptors family 1 profile" evidence="10">
    <location>
        <begin position="38"/>
        <end position="287"/>
    </location>
</feature>
<dbReference type="PANTHER" id="PTHR24230">
    <property type="entry name" value="G-PROTEIN COUPLED RECEPTOR"/>
    <property type="match status" value="1"/>
</dbReference>
<evidence type="ECO:0000259" key="10">
    <source>
        <dbReference type="PROSITE" id="PS50262"/>
    </source>
</evidence>
<dbReference type="Pfam" id="PF00001">
    <property type="entry name" value="7tm_1"/>
    <property type="match status" value="1"/>
</dbReference>
<keyword evidence="2" id="KW-1003">Cell membrane</keyword>
<evidence type="ECO:0000313" key="11">
    <source>
        <dbReference type="EMBL" id="CAC5374433.1"/>
    </source>
</evidence>
<keyword evidence="4 9" id="KW-1133">Transmembrane helix</keyword>
<keyword evidence="3 9" id="KW-0812">Transmembrane</keyword>
<dbReference type="PRINTS" id="PR00237">
    <property type="entry name" value="GPCRRHODOPSN"/>
</dbReference>
<evidence type="ECO:0000256" key="3">
    <source>
        <dbReference type="ARBA" id="ARBA00022692"/>
    </source>
</evidence>
<keyword evidence="5" id="KW-0297">G-protein coupled receptor</keyword>
<sequence>MARNETNEMLMQWHSEFARNIIGNIIALSVYMICGLIGNSIVIFVYRYQFKDVSDERYFIPVLAVADLVACIVCPVLDIVFLAMHLNYENSLGCKIALFFITTTAFTSVFVLMCIAVQRYLKICKNISISLYCRRTMVVLSFLLAFSMAVPLAMTYDHIEFASEGTIVGKRCGKIKYDSDIDGAAYGIVYLSVNFLILVSFIFLYGRIGCTIYGHLKRNNRVKNKFTLMFMIITLVFAVSVIPVGIILTLEGIMHDFWDNLSRNQLIVVLWLYHTYLINNFINPIIYAFLDPEFWKATKTLFKCVCKVNRTQEP</sequence>
<feature type="transmembrane region" description="Helical" evidence="9">
    <location>
        <begin position="226"/>
        <end position="250"/>
    </location>
</feature>
<dbReference type="InterPro" id="IPR017452">
    <property type="entry name" value="GPCR_Rhodpsn_7TM"/>
</dbReference>
<reference evidence="11 12" key="1">
    <citation type="submission" date="2020-06" db="EMBL/GenBank/DDBJ databases">
        <authorList>
            <person name="Li R."/>
            <person name="Bekaert M."/>
        </authorList>
    </citation>
    <scope>NUCLEOTIDE SEQUENCE [LARGE SCALE GENOMIC DNA]</scope>
    <source>
        <strain evidence="12">wild</strain>
    </source>
</reference>
<accession>A0A6J8AV24</accession>
<dbReference type="GO" id="GO:0007218">
    <property type="term" value="P:neuropeptide signaling pathway"/>
    <property type="evidence" value="ECO:0007669"/>
    <property type="project" value="TreeGrafter"/>
</dbReference>
<keyword evidence="6 9" id="KW-0472">Membrane</keyword>
<comment type="subcellular location">
    <subcellularLocation>
        <location evidence="1">Cell membrane</location>
        <topology evidence="1">Multi-pass membrane protein</topology>
    </subcellularLocation>
</comment>
<evidence type="ECO:0000256" key="1">
    <source>
        <dbReference type="ARBA" id="ARBA00004651"/>
    </source>
</evidence>
<evidence type="ECO:0000256" key="2">
    <source>
        <dbReference type="ARBA" id="ARBA00022475"/>
    </source>
</evidence>
<keyword evidence="7" id="KW-0675">Receptor</keyword>
<feature type="transmembrane region" description="Helical" evidence="9">
    <location>
        <begin position="96"/>
        <end position="117"/>
    </location>
</feature>
<organism evidence="11 12">
    <name type="scientific">Mytilus coruscus</name>
    <name type="common">Sea mussel</name>
    <dbReference type="NCBI Taxonomy" id="42192"/>
    <lineage>
        <taxon>Eukaryota</taxon>
        <taxon>Metazoa</taxon>
        <taxon>Spiralia</taxon>
        <taxon>Lophotrochozoa</taxon>
        <taxon>Mollusca</taxon>
        <taxon>Bivalvia</taxon>
        <taxon>Autobranchia</taxon>
        <taxon>Pteriomorphia</taxon>
        <taxon>Mytilida</taxon>
        <taxon>Mytiloidea</taxon>
        <taxon>Mytilidae</taxon>
        <taxon>Mytilinae</taxon>
        <taxon>Mytilus</taxon>
    </lineage>
</organism>
<name>A0A6J8AV24_MYTCO</name>
<dbReference type="InterPro" id="IPR000276">
    <property type="entry name" value="GPCR_Rhodpsn"/>
</dbReference>
<protein>
    <recommendedName>
        <fullName evidence="10">G-protein coupled receptors family 1 profile domain-containing protein</fullName>
    </recommendedName>
</protein>
<dbReference type="Gene3D" id="1.20.1070.10">
    <property type="entry name" value="Rhodopsin 7-helix transmembrane proteins"/>
    <property type="match status" value="1"/>
</dbReference>
<evidence type="ECO:0000256" key="7">
    <source>
        <dbReference type="ARBA" id="ARBA00023170"/>
    </source>
</evidence>
<dbReference type="Proteomes" id="UP000507470">
    <property type="component" value="Unassembled WGS sequence"/>
</dbReference>
<dbReference type="PANTHER" id="PTHR24230:SF158">
    <property type="entry name" value="G-PROTEIN COUPLED RECEPTORS FAMILY 1 PROFILE DOMAIN-CONTAINING PROTEIN"/>
    <property type="match status" value="1"/>
</dbReference>
<dbReference type="GO" id="GO:0005886">
    <property type="term" value="C:plasma membrane"/>
    <property type="evidence" value="ECO:0007669"/>
    <property type="project" value="UniProtKB-SubCell"/>
</dbReference>
<dbReference type="AlphaFoldDB" id="A0A6J8AV24"/>
<feature type="transmembrane region" description="Helical" evidence="9">
    <location>
        <begin position="270"/>
        <end position="290"/>
    </location>
</feature>
<keyword evidence="8" id="KW-0807">Transducer</keyword>
<feature type="transmembrane region" description="Helical" evidence="9">
    <location>
        <begin position="138"/>
        <end position="156"/>
    </location>
</feature>
<gene>
    <name evidence="11" type="ORF">MCOR_11830</name>
</gene>
<feature type="transmembrane region" description="Helical" evidence="9">
    <location>
        <begin position="184"/>
        <end position="205"/>
    </location>
</feature>